<dbReference type="SMART" id="SM00487">
    <property type="entry name" value="DEXDc"/>
    <property type="match status" value="1"/>
</dbReference>
<evidence type="ECO:0000259" key="14">
    <source>
        <dbReference type="PROSITE" id="PS50014"/>
    </source>
</evidence>
<dbReference type="Gene3D" id="1.20.920.10">
    <property type="entry name" value="Bromodomain-like"/>
    <property type="match status" value="1"/>
</dbReference>
<reference evidence="19 20" key="1">
    <citation type="submission" date="2017-12" db="EMBL/GenBank/DDBJ databases">
        <title>Hemimetabolous genomes reveal molecular basis of termite eusociality.</title>
        <authorList>
            <person name="Harrison M.C."/>
            <person name="Jongepier E."/>
            <person name="Robertson H.M."/>
            <person name="Arning N."/>
            <person name="Bitard-Feildel T."/>
            <person name="Chao H."/>
            <person name="Childers C.P."/>
            <person name="Dinh H."/>
            <person name="Doddapaneni H."/>
            <person name="Dugan S."/>
            <person name="Gowin J."/>
            <person name="Greiner C."/>
            <person name="Han Y."/>
            <person name="Hu H."/>
            <person name="Hughes D.S.T."/>
            <person name="Huylmans A.-K."/>
            <person name="Kemena C."/>
            <person name="Kremer L.P.M."/>
            <person name="Lee S.L."/>
            <person name="Lopez-Ezquerra A."/>
            <person name="Mallet L."/>
            <person name="Monroy-Kuhn J.M."/>
            <person name="Moser A."/>
            <person name="Murali S.C."/>
            <person name="Muzny D.M."/>
            <person name="Otani S."/>
            <person name="Piulachs M.-D."/>
            <person name="Poelchau M."/>
            <person name="Qu J."/>
            <person name="Schaub F."/>
            <person name="Wada-Katsumata A."/>
            <person name="Worley K.C."/>
            <person name="Xie Q."/>
            <person name="Ylla G."/>
            <person name="Poulsen M."/>
            <person name="Gibbs R.A."/>
            <person name="Schal C."/>
            <person name="Richards S."/>
            <person name="Belles X."/>
            <person name="Korb J."/>
            <person name="Bornberg-Bauer E."/>
        </authorList>
    </citation>
    <scope>NUCLEOTIDE SEQUENCE [LARGE SCALE GENOMIC DNA]</scope>
    <source>
        <tissue evidence="19">Whole body</tissue>
    </source>
</reference>
<keyword evidence="3" id="KW-0378">Hydrolase</keyword>
<dbReference type="InterPro" id="IPR038718">
    <property type="entry name" value="SNF2-like_sf"/>
</dbReference>
<dbReference type="SMART" id="SM00297">
    <property type="entry name" value="BROMO"/>
    <property type="match status" value="1"/>
</dbReference>
<evidence type="ECO:0000313" key="19">
    <source>
        <dbReference type="EMBL" id="PNF17193.1"/>
    </source>
</evidence>
<dbReference type="Gene3D" id="3.40.50.10810">
    <property type="entry name" value="Tandem AAA-ATPase domain"/>
    <property type="match status" value="1"/>
</dbReference>
<evidence type="ECO:0000256" key="9">
    <source>
        <dbReference type="ARBA" id="ARBA00023159"/>
    </source>
</evidence>
<feature type="region of interest" description="Disordered" evidence="13">
    <location>
        <begin position="218"/>
        <end position="328"/>
    </location>
</feature>
<feature type="compositionally biased region" description="Basic residues" evidence="13">
    <location>
        <begin position="1340"/>
        <end position="1350"/>
    </location>
</feature>
<evidence type="ECO:0000256" key="3">
    <source>
        <dbReference type="ARBA" id="ARBA00022801"/>
    </source>
</evidence>
<feature type="compositionally biased region" description="Pro residues" evidence="13">
    <location>
        <begin position="18"/>
        <end position="38"/>
    </location>
</feature>
<evidence type="ECO:0000256" key="5">
    <source>
        <dbReference type="ARBA" id="ARBA00022840"/>
    </source>
</evidence>
<name>A0A2J7PLH8_9NEOP</name>
<feature type="compositionally biased region" description="Acidic residues" evidence="13">
    <location>
        <begin position="1505"/>
        <end position="1526"/>
    </location>
</feature>
<keyword evidence="8 12" id="KW-0103">Bromodomain</keyword>
<proteinExistence type="predicted"/>
<dbReference type="GO" id="GO:0006355">
    <property type="term" value="P:regulation of DNA-templated transcription"/>
    <property type="evidence" value="ECO:0007669"/>
    <property type="project" value="InterPro"/>
</dbReference>
<evidence type="ECO:0000256" key="1">
    <source>
        <dbReference type="ARBA" id="ARBA00004123"/>
    </source>
</evidence>
<dbReference type="CDD" id="cd17996">
    <property type="entry name" value="DEXHc_SMARCA2_SMARCA4"/>
    <property type="match status" value="1"/>
</dbReference>
<dbReference type="GO" id="GO:0004386">
    <property type="term" value="F:helicase activity"/>
    <property type="evidence" value="ECO:0007669"/>
    <property type="project" value="UniProtKB-KW"/>
</dbReference>
<evidence type="ECO:0000256" key="8">
    <source>
        <dbReference type="ARBA" id="ARBA00023117"/>
    </source>
</evidence>
<dbReference type="GO" id="GO:0048513">
    <property type="term" value="P:animal organ development"/>
    <property type="evidence" value="ECO:0007669"/>
    <property type="project" value="UniProtKB-ARBA"/>
</dbReference>
<dbReference type="CDD" id="cd18793">
    <property type="entry name" value="SF2_C_SNF"/>
    <property type="match status" value="1"/>
</dbReference>
<keyword evidence="7" id="KW-0805">Transcription regulation</keyword>
<dbReference type="PROSITE" id="PS51192">
    <property type="entry name" value="HELICASE_ATP_BIND_1"/>
    <property type="match status" value="1"/>
</dbReference>
<feature type="region of interest" description="Disordered" evidence="13">
    <location>
        <begin position="1293"/>
        <end position="1312"/>
    </location>
</feature>
<evidence type="ECO:0000256" key="7">
    <source>
        <dbReference type="ARBA" id="ARBA00023015"/>
    </source>
</evidence>
<dbReference type="Pfam" id="PF00439">
    <property type="entry name" value="Bromodomain"/>
    <property type="match status" value="1"/>
</dbReference>
<feature type="compositionally biased region" description="Basic residues" evidence="13">
    <location>
        <begin position="551"/>
        <end position="568"/>
    </location>
</feature>
<dbReference type="OrthoDB" id="6017at2759"/>
<dbReference type="InterPro" id="IPR049730">
    <property type="entry name" value="SNF2/RAD54-like_C"/>
</dbReference>
<dbReference type="Gene3D" id="1.20.5.170">
    <property type="match status" value="1"/>
</dbReference>
<dbReference type="InterPro" id="IPR014978">
    <property type="entry name" value="Gln-Leu-Gln_QLQ"/>
</dbReference>
<dbReference type="FunFam" id="3.40.50.10810:FF:000008">
    <property type="entry name" value="Chromatin structure-remodeling complex subunit snf21"/>
    <property type="match status" value="1"/>
</dbReference>
<dbReference type="FunFam" id="1.20.5.170:FF:000008">
    <property type="entry name" value="probable global transcription activator SNF2L2 isoform X1"/>
    <property type="match status" value="1"/>
</dbReference>
<feature type="region of interest" description="Disordered" evidence="13">
    <location>
        <begin position="625"/>
        <end position="672"/>
    </location>
</feature>
<dbReference type="InterPro" id="IPR018359">
    <property type="entry name" value="Bromodomain_CS"/>
</dbReference>
<dbReference type="PANTHER" id="PTHR10799">
    <property type="entry name" value="SNF2/RAD54 HELICASE FAMILY"/>
    <property type="match status" value="1"/>
</dbReference>
<dbReference type="SMART" id="SM00951">
    <property type="entry name" value="QLQ"/>
    <property type="match status" value="1"/>
</dbReference>
<sequence length="1635" mass="186332">MDCHGPGTSQPQPVASPMGPPAPQAPSPMPPPQTPPPTGQGQQQIQSPMGPPQQVMSPGPPPSPGLQVASPSHQHLNSHGHMGYQQQSLCPSGMLHNPQGSSVPQLPAQMVSQSSPHDTYQALQRAIGAMEEKGMQNDPRYSQLLALRARQVPYGNPAQADPSRIIQGPGSFLDSTPKHIFSSLQLQQLRVQIMAYRLLARNQPLTSQMALAVQGKRIDSVPSHRMPQQGDPGVVSGVMQQPMRTPVPVGGQPPSQSPIPGQPAPSAGQQTVGTAPTTSTSPNNGAGTGTSVVQPTSTTQGPRPLPPSGPAAGAQSAAQPPPQQKQNRVTPIAKPAGLDPLIILQERENRLAARIAHRIEELNNLPTVMAEDLKIKAQIELRALRLLNFQRQLRTEVVACTRKDTMLETSCHIKTYKRTKRQGLREARATEKLEKQQKLEAERKRRQKHQEYLNAVLQHGKDLKEYHRNNIAKILRLNRAVLNHHANAEREQKKEQERIEKERMRRLMAEDEEGYRKLIDQKKDKRLAFLLSQTDEYIGNLTEMVKQHKVEQRRKQREQKERKKKKKKRSEDGEIIDGLNDESSQMSDVRVTVMETATGKILCGDEAPLASQFQAWLEMHPGWEAAPREDDEDDDDDDESDVDTDDYDDDDRDLKKNSDDNSLNPKMSEEEKAKVVIQKAKVEDDEYKNYTEEQTYYSIAHTITEKVTEQASIMVNGKLKEYQIRGLEWLVSLYNNNLNGILADEMGLGKTIQTIALITYLMEKKRVNGPYLIIVPLSTLSNWVLEFEKWAPSVIIVAYKGSPTMRRNIQSQMRATKFNVLLTTYEYIIKDKAVLAKLRWKFMIIDEGHRMKNHHCKLTQVLNTHYLAPHRLLLTGTPLQNKLPELWALLNFLLPSIFKSVSTFEQWFNAPFATTGEKVELNEEETILIIRRLHKVLRPFLLRRLKKEVESQLPDKVEYIIKCDMSGLQRVLYSHMQSKGVLLTDGSEKGKQGKGGAKALMNTIMQLRKLCNHPFMFQHIEKAYCDHVGIHGSVVIGPDLYRASGKFELLDRILPKLKATGHRVLLFCQMTQLMTIMEDYLGWRGFHYLRLDGTTKAEDRGELLRKFNSPESDYFVFLLSTRAGGLGLNLQSADTVIIFDSDWNPHQDLQAQDRAHRIGQKNEVRVLRLMTVNSVEERILAAARYKLNMDEKVIQAGMFDQKSTGSERQKFLKTILHQDEADDEEENEVPDDETVNQMIARCETEFEMFQKMDIERRREDSKLGSDRRPRLMEEQELPTWLVKEDEEVEKWTGEEEEERYYGRGSRQRKEVDYTDSLTEKEWLKAIDDGIEEEEEEERKPARKKFRKRRRKDEDDAGSGNSSAVTVPPVVMVVEQPHVKKRRGRPPLEKGTLVNGKIKKQMRKLMNIVIKYADCDGRTLSGPFMKLPSKQELPDYYNIIKRPIDIKKIQQRLEENKYTSFDDLERDFIQMCRNAQKYNEEASLIHEDSIVLETVFANARIRLEQDSEPTEEDEEEEGEEEGVENPDDCAVSAEAENCRRSITIRQPAVDEDMHSDNDSMKVRIKLKGRRSESSSLSGRKNVKKLSKKLYSEDDEEDDEEEAELETAAESVAERITTTDSSGLHWCWNGTKKQDNS</sequence>
<dbReference type="InterPro" id="IPR014001">
    <property type="entry name" value="Helicase_ATP-bd"/>
</dbReference>
<dbReference type="PROSITE" id="PS51194">
    <property type="entry name" value="HELICASE_CTER"/>
    <property type="match status" value="1"/>
</dbReference>
<dbReference type="SMART" id="SM00592">
    <property type="entry name" value="BRK"/>
    <property type="match status" value="1"/>
</dbReference>
<feature type="compositionally biased region" description="Acidic residues" evidence="13">
    <location>
        <begin position="1591"/>
        <end position="1605"/>
    </location>
</feature>
<accession>A0A2J7PLH8</accession>
<feature type="region of interest" description="Disordered" evidence="13">
    <location>
        <begin position="1563"/>
        <end position="1635"/>
    </location>
</feature>
<comment type="caution">
    <text evidence="19">The sequence shown here is derived from an EMBL/GenBank/DDBJ whole genome shotgun (WGS) entry which is preliminary data.</text>
</comment>
<evidence type="ECO:0000256" key="13">
    <source>
        <dbReference type="SAM" id="MobiDB-lite"/>
    </source>
</evidence>
<evidence type="ECO:0000256" key="11">
    <source>
        <dbReference type="ARBA" id="ARBA00023242"/>
    </source>
</evidence>
<evidence type="ECO:0000256" key="10">
    <source>
        <dbReference type="ARBA" id="ARBA00023163"/>
    </source>
</evidence>
<evidence type="ECO:0000256" key="12">
    <source>
        <dbReference type="PROSITE-ProRule" id="PRU00035"/>
    </source>
</evidence>
<dbReference type="SUPFAM" id="SSF52540">
    <property type="entry name" value="P-loop containing nucleoside triphosphate hydrolases"/>
    <property type="match status" value="2"/>
</dbReference>
<dbReference type="SUPFAM" id="SSF160481">
    <property type="entry name" value="BRK domain-like"/>
    <property type="match status" value="1"/>
</dbReference>
<feature type="domain" description="Helicase C-terminal" evidence="16">
    <location>
        <begin position="1049"/>
        <end position="1212"/>
    </location>
</feature>
<dbReference type="Pfam" id="PF07529">
    <property type="entry name" value="HSA"/>
    <property type="match status" value="1"/>
</dbReference>
<gene>
    <name evidence="19" type="primary">brm_6</name>
    <name evidence="19" type="ORF">B7P43_G06578</name>
</gene>
<dbReference type="PROSITE" id="PS51204">
    <property type="entry name" value="HSA"/>
    <property type="match status" value="1"/>
</dbReference>
<keyword evidence="11" id="KW-0539">Nucleus</keyword>
<dbReference type="InterPro" id="IPR001487">
    <property type="entry name" value="Bromodomain"/>
</dbReference>
<keyword evidence="6" id="KW-0156">Chromatin regulator</keyword>
<feature type="domain" description="QLQ" evidence="18">
    <location>
        <begin position="180"/>
        <end position="215"/>
    </location>
</feature>
<dbReference type="InterPro" id="IPR037259">
    <property type="entry name" value="BRK_sf"/>
</dbReference>
<feature type="compositionally biased region" description="Acidic residues" evidence="13">
    <location>
        <begin position="629"/>
        <end position="651"/>
    </location>
</feature>
<dbReference type="FunFam" id="3.40.50.300:FF:003020">
    <property type="entry name" value="SNF2-related domain-containing protein"/>
    <property type="match status" value="1"/>
</dbReference>
<dbReference type="GO" id="GO:0005634">
    <property type="term" value="C:nucleus"/>
    <property type="evidence" value="ECO:0007669"/>
    <property type="project" value="UniProtKB-SubCell"/>
</dbReference>
<dbReference type="InterPro" id="IPR036427">
    <property type="entry name" value="Bromodomain-like_sf"/>
</dbReference>
<dbReference type="PROSITE" id="PS50014">
    <property type="entry name" value="BROMODOMAIN_2"/>
    <property type="match status" value="1"/>
</dbReference>
<dbReference type="Proteomes" id="UP000235965">
    <property type="component" value="Unassembled WGS sequence"/>
</dbReference>
<evidence type="ECO:0000259" key="17">
    <source>
        <dbReference type="PROSITE" id="PS51204"/>
    </source>
</evidence>
<dbReference type="SUPFAM" id="SSF47370">
    <property type="entry name" value="Bromodomain"/>
    <property type="match status" value="1"/>
</dbReference>
<feature type="region of interest" description="Disordered" evidence="13">
    <location>
        <begin position="1330"/>
        <end position="1365"/>
    </location>
</feature>
<dbReference type="GO" id="GO:0005524">
    <property type="term" value="F:ATP binding"/>
    <property type="evidence" value="ECO:0007669"/>
    <property type="project" value="UniProtKB-KW"/>
</dbReference>
<comment type="subcellular location">
    <subcellularLocation>
        <location evidence="1">Nucleus</location>
    </subcellularLocation>
</comment>
<dbReference type="PROSITE" id="PS51666">
    <property type="entry name" value="QLQ"/>
    <property type="match status" value="1"/>
</dbReference>
<evidence type="ECO:0000256" key="6">
    <source>
        <dbReference type="ARBA" id="ARBA00022853"/>
    </source>
</evidence>
<feature type="domain" description="Helicase ATP-binding" evidence="15">
    <location>
        <begin position="731"/>
        <end position="896"/>
    </location>
</feature>
<dbReference type="InterPro" id="IPR014012">
    <property type="entry name" value="HSA_dom"/>
</dbReference>
<dbReference type="Pfam" id="PF14619">
    <property type="entry name" value="SnAC"/>
    <property type="match status" value="1"/>
</dbReference>
<feature type="region of interest" description="Disordered" evidence="13">
    <location>
        <begin position="546"/>
        <end position="587"/>
    </location>
</feature>
<dbReference type="InterPro" id="IPR006576">
    <property type="entry name" value="BRK_domain"/>
</dbReference>
<dbReference type="InterPro" id="IPR000330">
    <property type="entry name" value="SNF2_N"/>
</dbReference>
<evidence type="ECO:0000259" key="16">
    <source>
        <dbReference type="PROSITE" id="PS51194"/>
    </source>
</evidence>
<dbReference type="SMART" id="SM00490">
    <property type="entry name" value="HELICc"/>
    <property type="match status" value="1"/>
</dbReference>
<keyword evidence="4 19" id="KW-0347">Helicase</keyword>
<dbReference type="InterPro" id="IPR001650">
    <property type="entry name" value="Helicase_C-like"/>
</dbReference>
<dbReference type="Pfam" id="PF08880">
    <property type="entry name" value="QLQ"/>
    <property type="match status" value="1"/>
</dbReference>
<dbReference type="InterPro" id="IPR029295">
    <property type="entry name" value="SnAC"/>
</dbReference>
<dbReference type="GO" id="GO:0016787">
    <property type="term" value="F:hydrolase activity"/>
    <property type="evidence" value="ECO:0007669"/>
    <property type="project" value="UniProtKB-KW"/>
</dbReference>
<dbReference type="PRINTS" id="PR00503">
    <property type="entry name" value="BROMODOMAIN"/>
</dbReference>
<dbReference type="Pfam" id="PF00176">
    <property type="entry name" value="SNF2-rel_dom"/>
    <property type="match status" value="1"/>
</dbReference>
<evidence type="ECO:0000313" key="20">
    <source>
        <dbReference type="Proteomes" id="UP000235965"/>
    </source>
</evidence>
<feature type="region of interest" description="Disordered" evidence="13">
    <location>
        <begin position="1502"/>
        <end position="1536"/>
    </location>
</feature>
<dbReference type="GO" id="GO:0042393">
    <property type="term" value="F:histone binding"/>
    <property type="evidence" value="ECO:0007669"/>
    <property type="project" value="InterPro"/>
</dbReference>
<feature type="domain" description="Bromo" evidence="14">
    <location>
        <begin position="1415"/>
        <end position="1485"/>
    </location>
</feature>
<keyword evidence="9" id="KW-0010">Activator</keyword>
<organism evidence="19 20">
    <name type="scientific">Cryptotermes secundus</name>
    <dbReference type="NCBI Taxonomy" id="105785"/>
    <lineage>
        <taxon>Eukaryota</taxon>
        <taxon>Metazoa</taxon>
        <taxon>Ecdysozoa</taxon>
        <taxon>Arthropoda</taxon>
        <taxon>Hexapoda</taxon>
        <taxon>Insecta</taxon>
        <taxon>Pterygota</taxon>
        <taxon>Neoptera</taxon>
        <taxon>Polyneoptera</taxon>
        <taxon>Dictyoptera</taxon>
        <taxon>Blattodea</taxon>
        <taxon>Blattoidea</taxon>
        <taxon>Termitoidae</taxon>
        <taxon>Kalotermitidae</taxon>
        <taxon>Cryptotermitinae</taxon>
        <taxon>Cryptotermes</taxon>
    </lineage>
</organism>
<dbReference type="GO" id="GO:0048731">
    <property type="term" value="P:system development"/>
    <property type="evidence" value="ECO:0007669"/>
    <property type="project" value="UniProtKB-ARBA"/>
</dbReference>
<dbReference type="SMART" id="SM00573">
    <property type="entry name" value="HSA"/>
    <property type="match status" value="1"/>
</dbReference>
<dbReference type="EMBL" id="NEVH01024425">
    <property type="protein sequence ID" value="PNF17193.1"/>
    <property type="molecule type" value="Genomic_DNA"/>
</dbReference>
<evidence type="ECO:0000256" key="2">
    <source>
        <dbReference type="ARBA" id="ARBA00022741"/>
    </source>
</evidence>
<protein>
    <submittedName>
        <fullName evidence="19">ATP-dependent helicase brm</fullName>
    </submittedName>
</protein>
<keyword evidence="10" id="KW-0804">Transcription</keyword>
<evidence type="ECO:0000256" key="4">
    <source>
        <dbReference type="ARBA" id="ARBA00022806"/>
    </source>
</evidence>
<dbReference type="InterPro" id="IPR027417">
    <property type="entry name" value="P-loop_NTPase"/>
</dbReference>
<feature type="region of interest" description="Disordered" evidence="13">
    <location>
        <begin position="1"/>
        <end position="106"/>
    </location>
</feature>
<feature type="domain" description="HSA" evidence="17">
    <location>
        <begin position="437"/>
        <end position="509"/>
    </location>
</feature>
<keyword evidence="20" id="KW-1185">Reference proteome</keyword>
<evidence type="ECO:0000259" key="15">
    <source>
        <dbReference type="PROSITE" id="PS51192"/>
    </source>
</evidence>
<dbReference type="GO" id="GO:0006325">
    <property type="term" value="P:chromatin organization"/>
    <property type="evidence" value="ECO:0007669"/>
    <property type="project" value="UniProtKB-KW"/>
</dbReference>
<dbReference type="PROSITE" id="PS00633">
    <property type="entry name" value="BROMODOMAIN_1"/>
    <property type="match status" value="1"/>
</dbReference>
<keyword evidence="2" id="KW-0547">Nucleotide-binding</keyword>
<dbReference type="Pfam" id="PF07533">
    <property type="entry name" value="BRK"/>
    <property type="match status" value="1"/>
</dbReference>
<evidence type="ECO:0000259" key="18">
    <source>
        <dbReference type="PROSITE" id="PS51666"/>
    </source>
</evidence>
<dbReference type="Gene3D" id="3.40.50.300">
    <property type="entry name" value="P-loop containing nucleotide triphosphate hydrolases"/>
    <property type="match status" value="1"/>
</dbReference>
<feature type="compositionally biased region" description="Polar residues" evidence="13">
    <location>
        <begin position="271"/>
        <end position="299"/>
    </location>
</feature>
<keyword evidence="5" id="KW-0067">ATP-binding</keyword>
<dbReference type="Pfam" id="PF00271">
    <property type="entry name" value="Helicase_C"/>
    <property type="match status" value="1"/>
</dbReference>
<feature type="compositionally biased region" description="Low complexity" evidence="13">
    <location>
        <begin position="39"/>
        <end position="57"/>
    </location>
</feature>
<dbReference type="SMART" id="SM01314">
    <property type="entry name" value="SnAC"/>
    <property type="match status" value="1"/>
</dbReference>
<dbReference type="Gene3D" id="3.40.5.120">
    <property type="match status" value="1"/>
</dbReference>